<gene>
    <name evidence="1" type="ordered locus">Plim_0232</name>
</gene>
<dbReference type="eggNOG" id="COG1763">
    <property type="taxonomic scope" value="Bacteria"/>
</dbReference>
<protein>
    <submittedName>
        <fullName evidence="1">Uncharacterized protein</fullName>
    </submittedName>
</protein>
<dbReference type="AlphaFoldDB" id="D5SNS9"/>
<sequence length="336" mass="37562">MFIDWSAASVPSPSRPTANAIWIATQLSSRKKPESSYCRTRHEACRLMREIFRQCLKAEKRLLVGIDIALGAPKGLPQALTRRTDADWRDLWKEIEAQLCDDEQNTNNRFEVAANFNSRISPHQSGLNFRKATRSSTSLSSTAVGAISCELAHGIQGPYWGTPHARAGSLTPPYSPKFPFRTTSGILLPRQRFVETLAPGTQETWKLCGIGSVGSQSLTGIARLEAFRKDPDFQPHLCIWPMETGWTVPEQRPLILFAEIWPGLLKQEVATQQALEPGRIRDELQVLAWCRWAQAMSRNQTLSSYFRVPQGLTESLQSNAVTTEGWILGVTNTKLA</sequence>
<reference evidence="1 2" key="1">
    <citation type="journal article" date="2010" name="Stand. Genomic Sci.">
        <title>Complete genome sequence of Planctomyces limnophilus type strain (Mu 290).</title>
        <authorList>
            <person name="Labutti K."/>
            <person name="Sikorski J."/>
            <person name="Schneider S."/>
            <person name="Nolan M."/>
            <person name="Lucas S."/>
            <person name="Glavina Del Rio T."/>
            <person name="Tice H."/>
            <person name="Cheng J.F."/>
            <person name="Goodwin L."/>
            <person name="Pitluck S."/>
            <person name="Liolios K."/>
            <person name="Ivanova N."/>
            <person name="Mavromatis K."/>
            <person name="Mikhailova N."/>
            <person name="Pati A."/>
            <person name="Chen A."/>
            <person name="Palaniappan K."/>
            <person name="Land M."/>
            <person name="Hauser L."/>
            <person name="Chang Y.J."/>
            <person name="Jeffries C.D."/>
            <person name="Tindall B.J."/>
            <person name="Rohde M."/>
            <person name="Goker M."/>
            <person name="Woyke T."/>
            <person name="Bristow J."/>
            <person name="Eisen J.A."/>
            <person name="Markowitz V."/>
            <person name="Hugenholtz P."/>
            <person name="Kyrpides N.C."/>
            <person name="Klenk H.P."/>
            <person name="Lapidus A."/>
        </authorList>
    </citation>
    <scope>NUCLEOTIDE SEQUENCE [LARGE SCALE GENOMIC DNA]</scope>
    <source>
        <strain evidence="2">ATCC 43296 / DSM 3776 / IFAM 1008 / 290</strain>
    </source>
</reference>
<dbReference type="Proteomes" id="UP000002220">
    <property type="component" value="Chromosome"/>
</dbReference>
<dbReference type="EMBL" id="CP001744">
    <property type="protein sequence ID" value="ADG66084.1"/>
    <property type="molecule type" value="Genomic_DNA"/>
</dbReference>
<evidence type="ECO:0000313" key="2">
    <source>
        <dbReference type="Proteomes" id="UP000002220"/>
    </source>
</evidence>
<dbReference type="KEGG" id="plm:Plim_0232"/>
<dbReference type="HOGENOM" id="CLU_914292_0_0_0"/>
<keyword evidence="2" id="KW-1185">Reference proteome</keyword>
<evidence type="ECO:0000313" key="1">
    <source>
        <dbReference type="EMBL" id="ADG66084.1"/>
    </source>
</evidence>
<name>D5SNS9_PLAL2</name>
<dbReference type="STRING" id="521674.Plim_0232"/>
<accession>D5SNS9</accession>
<organism evidence="1 2">
    <name type="scientific">Planctopirus limnophila (strain ATCC 43296 / DSM 3776 / IFAM 1008 / Mu 290)</name>
    <name type="common">Planctomyces limnophilus</name>
    <dbReference type="NCBI Taxonomy" id="521674"/>
    <lineage>
        <taxon>Bacteria</taxon>
        <taxon>Pseudomonadati</taxon>
        <taxon>Planctomycetota</taxon>
        <taxon>Planctomycetia</taxon>
        <taxon>Planctomycetales</taxon>
        <taxon>Planctomycetaceae</taxon>
        <taxon>Planctopirus</taxon>
    </lineage>
</organism>
<proteinExistence type="predicted"/>